<comment type="cofactor">
    <cofactor evidence="1">
        <name>Zn(2+)</name>
        <dbReference type="ChEBI" id="CHEBI:29105"/>
    </cofactor>
</comment>
<sequence length="379" mass="42521">MTRLVGRHVGRKPGPKLLVTTLMHGNEPAGRDAASRVLARLSQGDVDLSGELVVLVGNTRASQSHVRFVDKDLNRQFTPERVDHLRRSSPSQRMESEDIDAWELLQVLDEELRPGEEGAYFLDLHTTSAPGIPFVLFGDTLRNRKWAESIPLTKILGLEEQLDGTLLEHIGSTGWVTLGCEGGQHDDPVAVDNLEAVLWLAMVGAGMIPEDAHDLGPSRRRLESARSGRPPIIEVRYRHPITPRDQFRMRPGFTSLDPVDTGTLLAMDVEGEIRARWDGWLLMPLYQGQGSDGFFLASQVKPFWLELSAVLRRLRLDTLLRILPGVSAHPDRPATLVVDTKVARIFPLEIFHLFGYRKLRSQGHVLLVSRRLHDLTPPW</sequence>
<evidence type="ECO:0000256" key="4">
    <source>
        <dbReference type="ARBA" id="ARBA00022833"/>
    </source>
</evidence>
<accession>A0A956NFM0</accession>
<dbReference type="SUPFAM" id="SSF53187">
    <property type="entry name" value="Zn-dependent exopeptidases"/>
    <property type="match status" value="1"/>
</dbReference>
<dbReference type="GO" id="GO:0016788">
    <property type="term" value="F:hydrolase activity, acting on ester bonds"/>
    <property type="evidence" value="ECO:0007669"/>
    <property type="project" value="InterPro"/>
</dbReference>
<evidence type="ECO:0000256" key="2">
    <source>
        <dbReference type="ARBA" id="ARBA00022723"/>
    </source>
</evidence>
<dbReference type="Pfam" id="PF24827">
    <property type="entry name" value="AstE_AspA_cat"/>
    <property type="match status" value="1"/>
</dbReference>
<reference evidence="6" key="2">
    <citation type="journal article" date="2021" name="Microbiome">
        <title>Successional dynamics and alternative stable states in a saline activated sludge microbial community over 9 years.</title>
        <authorList>
            <person name="Wang Y."/>
            <person name="Ye J."/>
            <person name="Ju F."/>
            <person name="Liu L."/>
            <person name="Boyd J.A."/>
            <person name="Deng Y."/>
            <person name="Parks D.H."/>
            <person name="Jiang X."/>
            <person name="Yin X."/>
            <person name="Woodcroft B.J."/>
            <person name="Tyson G.W."/>
            <person name="Hugenholtz P."/>
            <person name="Polz M.F."/>
            <person name="Zhang T."/>
        </authorList>
    </citation>
    <scope>NUCLEOTIDE SEQUENCE</scope>
    <source>
        <strain evidence="6">HKST-UBA02</strain>
    </source>
</reference>
<keyword evidence="2" id="KW-0479">Metal-binding</keyword>
<dbReference type="GO" id="GO:0005829">
    <property type="term" value="C:cytosol"/>
    <property type="evidence" value="ECO:0007669"/>
    <property type="project" value="TreeGrafter"/>
</dbReference>
<dbReference type="GO" id="GO:0046872">
    <property type="term" value="F:metal ion binding"/>
    <property type="evidence" value="ECO:0007669"/>
    <property type="project" value="UniProtKB-KW"/>
</dbReference>
<feature type="domain" description="Succinylglutamate desuccinylase/Aspartoacylase catalytic" evidence="5">
    <location>
        <begin position="13"/>
        <end position="129"/>
    </location>
</feature>
<comment type="caution">
    <text evidence="6">The sequence shown here is derived from an EMBL/GenBank/DDBJ whole genome shotgun (WGS) entry which is preliminary data.</text>
</comment>
<evidence type="ECO:0000256" key="3">
    <source>
        <dbReference type="ARBA" id="ARBA00022801"/>
    </source>
</evidence>
<evidence type="ECO:0000259" key="5">
    <source>
        <dbReference type="Pfam" id="PF24827"/>
    </source>
</evidence>
<dbReference type="Proteomes" id="UP000739538">
    <property type="component" value="Unassembled WGS sequence"/>
</dbReference>
<dbReference type="PANTHER" id="PTHR15162">
    <property type="entry name" value="ASPARTOACYLASE"/>
    <property type="match status" value="1"/>
</dbReference>
<keyword evidence="4" id="KW-0862">Zinc</keyword>
<name>A0A956NFM0_UNCEI</name>
<proteinExistence type="predicted"/>
<organism evidence="6 7">
    <name type="scientific">Eiseniibacteriota bacterium</name>
    <dbReference type="NCBI Taxonomy" id="2212470"/>
    <lineage>
        <taxon>Bacteria</taxon>
        <taxon>Candidatus Eiseniibacteriota</taxon>
    </lineage>
</organism>
<dbReference type="Gene3D" id="3.40.630.10">
    <property type="entry name" value="Zn peptidases"/>
    <property type="match status" value="1"/>
</dbReference>
<protein>
    <submittedName>
        <fullName evidence="6">Succinylglutamate desuccinylase/aspartoacylase family protein</fullName>
    </submittedName>
</protein>
<dbReference type="InterPro" id="IPR050178">
    <property type="entry name" value="AspA/AstE_fam"/>
</dbReference>
<gene>
    <name evidence="6" type="ORF">KDA27_19445</name>
</gene>
<evidence type="ECO:0000256" key="1">
    <source>
        <dbReference type="ARBA" id="ARBA00001947"/>
    </source>
</evidence>
<reference evidence="6" key="1">
    <citation type="submission" date="2020-04" db="EMBL/GenBank/DDBJ databases">
        <authorList>
            <person name="Zhang T."/>
        </authorList>
    </citation>
    <scope>NUCLEOTIDE SEQUENCE</scope>
    <source>
        <strain evidence="6">HKST-UBA02</strain>
    </source>
</reference>
<dbReference type="EMBL" id="JAGQHS010000133">
    <property type="protein sequence ID" value="MCA9757976.1"/>
    <property type="molecule type" value="Genomic_DNA"/>
</dbReference>
<dbReference type="PANTHER" id="PTHR15162:SF7">
    <property type="entry name" value="SUCCINYLGLUTAMATE DESUCCINYLASE"/>
    <property type="match status" value="1"/>
</dbReference>
<keyword evidence="3" id="KW-0378">Hydrolase</keyword>
<evidence type="ECO:0000313" key="7">
    <source>
        <dbReference type="Proteomes" id="UP000739538"/>
    </source>
</evidence>
<evidence type="ECO:0000313" key="6">
    <source>
        <dbReference type="EMBL" id="MCA9757976.1"/>
    </source>
</evidence>
<dbReference type="InterPro" id="IPR055438">
    <property type="entry name" value="AstE_AspA_cat"/>
</dbReference>
<dbReference type="AlphaFoldDB" id="A0A956NFM0"/>